<dbReference type="Proteomes" id="UP001163321">
    <property type="component" value="Chromosome 1"/>
</dbReference>
<comment type="caution">
    <text evidence="1">The sequence shown here is derived from an EMBL/GenBank/DDBJ whole genome shotgun (WGS) entry which is preliminary data.</text>
</comment>
<name>A0ACC0WUT2_9STRA</name>
<proteinExistence type="predicted"/>
<evidence type="ECO:0000313" key="2">
    <source>
        <dbReference type="Proteomes" id="UP001163321"/>
    </source>
</evidence>
<accession>A0ACC0WUT2</accession>
<reference evidence="1 2" key="1">
    <citation type="journal article" date="2022" name="bioRxiv">
        <title>The genome of the oomycete Peronosclerospora sorghi, a cosmopolitan pathogen of maize and sorghum, is inflated with dispersed pseudogenes.</title>
        <authorList>
            <person name="Fletcher K."/>
            <person name="Martin F."/>
            <person name="Isakeit T."/>
            <person name="Cavanaugh K."/>
            <person name="Magill C."/>
            <person name="Michelmore R."/>
        </authorList>
    </citation>
    <scope>NUCLEOTIDE SEQUENCE [LARGE SCALE GENOMIC DNA]</scope>
    <source>
        <strain evidence="1">P6</strain>
    </source>
</reference>
<protein>
    <submittedName>
        <fullName evidence="1">Uncharacterized protein</fullName>
    </submittedName>
</protein>
<organism evidence="1 2">
    <name type="scientific">Peronosclerospora sorghi</name>
    <dbReference type="NCBI Taxonomy" id="230839"/>
    <lineage>
        <taxon>Eukaryota</taxon>
        <taxon>Sar</taxon>
        <taxon>Stramenopiles</taxon>
        <taxon>Oomycota</taxon>
        <taxon>Peronosporomycetes</taxon>
        <taxon>Peronosporales</taxon>
        <taxon>Peronosporaceae</taxon>
        <taxon>Peronosclerospora</taxon>
    </lineage>
</organism>
<dbReference type="EMBL" id="CM047580">
    <property type="protein sequence ID" value="KAI9921618.1"/>
    <property type="molecule type" value="Genomic_DNA"/>
</dbReference>
<evidence type="ECO:0000313" key="1">
    <source>
        <dbReference type="EMBL" id="KAI9921618.1"/>
    </source>
</evidence>
<sequence>MYLTKRSTPPLSLFASPVALCVNTKFIMEQHKRPALCGTGFNVRLWCNKDPCPTYGAIRVVCLILEAVLFGLFTMCMMCDQYSVITTGTTQIDRLKGEIRENLGLQEVFGGANTKFAMHWLLPVNIWFPSSVKHQVLGYVMEHELNLSEDDSSEMDTLMNDDSASDTATTMTTETLEGGWSVEKRLRFFDCLRSSCQKLPRIVCSSAKKYLRYLHDGSILRFDCPSYMCSMAAILLNCVSESEQGYLTKDAGSKTVAARLNC</sequence>
<keyword evidence="2" id="KW-1185">Reference proteome</keyword>
<gene>
    <name evidence="1" type="ORF">PsorP6_002186</name>
</gene>